<evidence type="ECO:0000313" key="3">
    <source>
        <dbReference type="Proteomes" id="UP000489600"/>
    </source>
</evidence>
<evidence type="ECO:0000256" key="1">
    <source>
        <dbReference type="SAM" id="MobiDB-lite"/>
    </source>
</evidence>
<proteinExistence type="predicted"/>
<dbReference type="AlphaFoldDB" id="A0A565AYZ9"/>
<protein>
    <submittedName>
        <fullName evidence="2">Uncharacterized protein</fullName>
    </submittedName>
</protein>
<dbReference type="Proteomes" id="UP000489600">
    <property type="component" value="Unassembled WGS sequence"/>
</dbReference>
<reference evidence="2" key="1">
    <citation type="submission" date="2019-07" db="EMBL/GenBank/DDBJ databases">
        <authorList>
            <person name="Dittberner H."/>
        </authorList>
    </citation>
    <scope>NUCLEOTIDE SEQUENCE [LARGE SCALE GENOMIC DNA]</scope>
</reference>
<comment type="caution">
    <text evidence="2">The sequence shown here is derived from an EMBL/GenBank/DDBJ whole genome shotgun (WGS) entry which is preliminary data.</text>
</comment>
<gene>
    <name evidence="2" type="ORF">ANE_LOCUS4748</name>
</gene>
<dbReference type="EMBL" id="CABITT030000002">
    <property type="protein sequence ID" value="VVA94303.1"/>
    <property type="molecule type" value="Genomic_DNA"/>
</dbReference>
<feature type="compositionally biased region" description="Basic and acidic residues" evidence="1">
    <location>
        <begin position="10"/>
        <end position="24"/>
    </location>
</feature>
<sequence length="173" mass="19549">MGPGAQSNDELQKRKSKQSDERRMTSWLRGRNKTKVDYPKCSHVGLQIAVLKELWKLNLSNVPNWHVSDLGERGLSSFLESMFGTELIASSSYIFDGSRLVRGAWIPTSEASPTTLSVKVGCHPNTRIEVLCEFGPGLPQSGMTNWQIGRWDGYLYWTEMQRLLRNPTVFKGS</sequence>
<feature type="region of interest" description="Disordered" evidence="1">
    <location>
        <begin position="1"/>
        <end position="28"/>
    </location>
</feature>
<name>A0A565AYZ9_9BRAS</name>
<keyword evidence="3" id="KW-1185">Reference proteome</keyword>
<accession>A0A565AYZ9</accession>
<organism evidence="2 3">
    <name type="scientific">Arabis nemorensis</name>
    <dbReference type="NCBI Taxonomy" id="586526"/>
    <lineage>
        <taxon>Eukaryota</taxon>
        <taxon>Viridiplantae</taxon>
        <taxon>Streptophyta</taxon>
        <taxon>Embryophyta</taxon>
        <taxon>Tracheophyta</taxon>
        <taxon>Spermatophyta</taxon>
        <taxon>Magnoliopsida</taxon>
        <taxon>eudicotyledons</taxon>
        <taxon>Gunneridae</taxon>
        <taxon>Pentapetalae</taxon>
        <taxon>rosids</taxon>
        <taxon>malvids</taxon>
        <taxon>Brassicales</taxon>
        <taxon>Brassicaceae</taxon>
        <taxon>Arabideae</taxon>
        <taxon>Arabis</taxon>
    </lineage>
</organism>
<evidence type="ECO:0000313" key="2">
    <source>
        <dbReference type="EMBL" id="VVA94303.1"/>
    </source>
</evidence>